<keyword evidence="1" id="KW-1185">Reference proteome</keyword>
<dbReference type="AlphaFoldDB" id="A0A0M3ITX0"/>
<accession>A0A0M3ITX0</accession>
<proteinExistence type="predicted"/>
<reference evidence="2" key="1">
    <citation type="submission" date="2017-02" db="UniProtKB">
        <authorList>
            <consortium name="WormBaseParasite"/>
        </authorList>
    </citation>
    <scope>IDENTIFICATION</scope>
</reference>
<protein>
    <submittedName>
        <fullName evidence="2">Ovule protein</fullName>
    </submittedName>
</protein>
<evidence type="ECO:0000313" key="1">
    <source>
        <dbReference type="Proteomes" id="UP000036681"/>
    </source>
</evidence>
<evidence type="ECO:0000313" key="2">
    <source>
        <dbReference type="WBParaSite" id="ALUE_0002219801-mRNA-1"/>
    </source>
</evidence>
<dbReference type="WBParaSite" id="ALUE_0002219801-mRNA-1">
    <property type="protein sequence ID" value="ALUE_0002219801-mRNA-1"/>
    <property type="gene ID" value="ALUE_0002219801"/>
</dbReference>
<dbReference type="Proteomes" id="UP000036681">
    <property type="component" value="Unplaced"/>
</dbReference>
<name>A0A0M3ITX0_ASCLU</name>
<sequence>LRFFKRLSDVSSLGSDQPLVDAKSENYGNEILVTAKNVYYSSVISLQLRHHCDGAGPNPIYREFSLLEAFMFSTLKNKYLFAEISSPLPSIDS</sequence>
<organism evidence="1 2">
    <name type="scientific">Ascaris lumbricoides</name>
    <name type="common">Giant roundworm</name>
    <dbReference type="NCBI Taxonomy" id="6252"/>
    <lineage>
        <taxon>Eukaryota</taxon>
        <taxon>Metazoa</taxon>
        <taxon>Ecdysozoa</taxon>
        <taxon>Nematoda</taxon>
        <taxon>Chromadorea</taxon>
        <taxon>Rhabditida</taxon>
        <taxon>Spirurina</taxon>
        <taxon>Ascaridomorpha</taxon>
        <taxon>Ascaridoidea</taxon>
        <taxon>Ascarididae</taxon>
        <taxon>Ascaris</taxon>
    </lineage>
</organism>